<proteinExistence type="predicted"/>
<reference evidence="2 3" key="1">
    <citation type="journal article" date="2016" name="Mol. Biol. Evol.">
        <title>Comparative Genomics of Early-Diverging Mushroom-Forming Fungi Provides Insights into the Origins of Lignocellulose Decay Capabilities.</title>
        <authorList>
            <person name="Nagy L.G."/>
            <person name="Riley R."/>
            <person name="Tritt A."/>
            <person name="Adam C."/>
            <person name="Daum C."/>
            <person name="Floudas D."/>
            <person name="Sun H."/>
            <person name="Yadav J.S."/>
            <person name="Pangilinan J."/>
            <person name="Larsson K.H."/>
            <person name="Matsuura K."/>
            <person name="Barry K."/>
            <person name="Labutti K."/>
            <person name="Kuo R."/>
            <person name="Ohm R.A."/>
            <person name="Bhattacharya S.S."/>
            <person name="Shirouzu T."/>
            <person name="Yoshinaga Y."/>
            <person name="Martin F.M."/>
            <person name="Grigoriev I.V."/>
            <person name="Hibbett D.S."/>
        </authorList>
    </citation>
    <scope>NUCLEOTIDE SEQUENCE [LARGE SCALE GENOMIC DNA]</scope>
    <source>
        <strain evidence="2 3">CBS 109695</strain>
    </source>
</reference>
<name>A0A167XGU5_9AGAM</name>
<dbReference type="EMBL" id="KV417758">
    <property type="protein sequence ID" value="KZP07207.1"/>
    <property type="molecule type" value="Genomic_DNA"/>
</dbReference>
<protein>
    <submittedName>
        <fullName evidence="2">Uncharacterized protein</fullName>
    </submittedName>
</protein>
<keyword evidence="1" id="KW-1133">Transmembrane helix</keyword>
<evidence type="ECO:0000256" key="1">
    <source>
        <dbReference type="SAM" id="Phobius"/>
    </source>
</evidence>
<dbReference type="AlphaFoldDB" id="A0A167XGU5"/>
<keyword evidence="1" id="KW-0472">Membrane</keyword>
<keyword evidence="3" id="KW-1185">Reference proteome</keyword>
<gene>
    <name evidence="2" type="ORF">FIBSPDRAFT_998536</name>
</gene>
<organism evidence="2 3">
    <name type="scientific">Athelia psychrophila</name>
    <dbReference type="NCBI Taxonomy" id="1759441"/>
    <lineage>
        <taxon>Eukaryota</taxon>
        <taxon>Fungi</taxon>
        <taxon>Dikarya</taxon>
        <taxon>Basidiomycota</taxon>
        <taxon>Agaricomycotina</taxon>
        <taxon>Agaricomycetes</taxon>
        <taxon>Agaricomycetidae</taxon>
        <taxon>Atheliales</taxon>
        <taxon>Atheliaceae</taxon>
        <taxon>Athelia</taxon>
    </lineage>
</organism>
<evidence type="ECO:0000313" key="2">
    <source>
        <dbReference type="EMBL" id="KZP07207.1"/>
    </source>
</evidence>
<dbReference type="PROSITE" id="PS51257">
    <property type="entry name" value="PROKAR_LIPOPROTEIN"/>
    <property type="match status" value="1"/>
</dbReference>
<accession>A0A167XGU5</accession>
<dbReference type="OrthoDB" id="3265672at2759"/>
<dbReference type="Proteomes" id="UP000076532">
    <property type="component" value="Unassembled WGS sequence"/>
</dbReference>
<evidence type="ECO:0000313" key="3">
    <source>
        <dbReference type="Proteomes" id="UP000076532"/>
    </source>
</evidence>
<sequence length="72" mass="7092">MGGGGGRTVTAGTMAAMSGMVTGTGCAARVVVLSAGANALASMASRLNGHMPVFRKALLMVVAVNALSRARE</sequence>
<keyword evidence="1" id="KW-0812">Transmembrane</keyword>
<feature type="transmembrane region" description="Helical" evidence="1">
    <location>
        <begin position="20"/>
        <end position="41"/>
    </location>
</feature>